<keyword evidence="4" id="KW-0297">G-protein coupled receptor</keyword>
<dbReference type="PRINTS" id="PR00237">
    <property type="entry name" value="GPCRRHODOPSN"/>
</dbReference>
<dbReference type="InterPro" id="IPR017452">
    <property type="entry name" value="GPCR_Rhodpsn_7TM"/>
</dbReference>
<dbReference type="Proteomes" id="UP001249851">
    <property type="component" value="Unassembled WGS sequence"/>
</dbReference>
<evidence type="ECO:0000256" key="1">
    <source>
        <dbReference type="ARBA" id="ARBA00004141"/>
    </source>
</evidence>
<sequence>MNVTSVLPPRSFFLVVLESGIGITYMILALTGNLAVCLAISKNIQLRTVPNFLLLNLAIADILSAGITFPLLVSVLIKGHWIFHPMVCLFQAFQMYASYCCSLLTLALSSIARCYATVHPVKNRTNVKVKRISLIICVMWTASLFIASAPILGWGNYRFEPLYALCIHEHNSSTSFDMFLFSFLIINSLVIVVCYSRIFKAVKTRHRRVHLLFAPGLCSRQLDMINRQEARVTTTVFVVICLFAVCYLPTIFLGIFMFIPVKIPRFARMFSTFSVALASVVNPIVYWVRSETFRDALKGLFVRKTLAVQQSSGKSESARDTTDVCPVHTSTINRVNQRGGAYLPTVVEH</sequence>
<evidence type="ECO:0000256" key="3">
    <source>
        <dbReference type="ARBA" id="ARBA00022989"/>
    </source>
</evidence>
<dbReference type="SUPFAM" id="SSF81321">
    <property type="entry name" value="Family A G protein-coupled receptor-like"/>
    <property type="match status" value="1"/>
</dbReference>
<comment type="subcellular location">
    <subcellularLocation>
        <location evidence="1">Membrane</location>
        <topology evidence="1">Multi-pass membrane protein</topology>
    </subcellularLocation>
</comment>
<evidence type="ECO:0000256" key="4">
    <source>
        <dbReference type="ARBA" id="ARBA00023040"/>
    </source>
</evidence>
<dbReference type="InterPro" id="IPR050125">
    <property type="entry name" value="GPCR_opsins"/>
</dbReference>
<keyword evidence="3 8" id="KW-1133">Transmembrane helix</keyword>
<evidence type="ECO:0000313" key="10">
    <source>
        <dbReference type="EMBL" id="KAK2574553.1"/>
    </source>
</evidence>
<feature type="transmembrane region" description="Helical" evidence="8">
    <location>
        <begin position="89"/>
        <end position="111"/>
    </location>
</feature>
<feature type="transmembrane region" description="Helical" evidence="8">
    <location>
        <begin position="52"/>
        <end position="77"/>
    </location>
</feature>
<dbReference type="EMBL" id="JARQWQ010000001">
    <property type="protein sequence ID" value="KAK2574553.1"/>
    <property type="molecule type" value="Genomic_DNA"/>
</dbReference>
<dbReference type="CDD" id="cd00637">
    <property type="entry name" value="7tm_classA_rhodopsin-like"/>
    <property type="match status" value="1"/>
</dbReference>
<evidence type="ECO:0000256" key="7">
    <source>
        <dbReference type="ARBA" id="ARBA00023224"/>
    </source>
</evidence>
<keyword evidence="5 8" id="KW-0472">Membrane</keyword>
<comment type="caution">
    <text evidence="10">The sequence shown here is derived from an EMBL/GenBank/DDBJ whole genome shotgun (WGS) entry which is preliminary data.</text>
</comment>
<feature type="domain" description="G-protein coupled receptors family 1 profile" evidence="9">
    <location>
        <begin position="32"/>
        <end position="286"/>
    </location>
</feature>
<evidence type="ECO:0000256" key="5">
    <source>
        <dbReference type="ARBA" id="ARBA00023136"/>
    </source>
</evidence>
<evidence type="ECO:0000259" key="9">
    <source>
        <dbReference type="PROSITE" id="PS50262"/>
    </source>
</evidence>
<dbReference type="Gene3D" id="1.20.1070.10">
    <property type="entry name" value="Rhodopsin 7-helix transmembrane proteins"/>
    <property type="match status" value="1"/>
</dbReference>
<dbReference type="SMART" id="SM01381">
    <property type="entry name" value="7TM_GPCR_Srsx"/>
    <property type="match status" value="1"/>
</dbReference>
<feature type="transmembrane region" description="Helical" evidence="8">
    <location>
        <begin position="132"/>
        <end position="152"/>
    </location>
</feature>
<accession>A0AAD9R813</accession>
<dbReference type="PANTHER" id="PTHR24240">
    <property type="entry name" value="OPSIN"/>
    <property type="match status" value="1"/>
</dbReference>
<feature type="transmembrane region" description="Helical" evidence="8">
    <location>
        <begin position="178"/>
        <end position="198"/>
    </location>
</feature>
<feature type="transmembrane region" description="Helical" evidence="8">
    <location>
        <begin position="12"/>
        <end position="40"/>
    </location>
</feature>
<keyword evidence="6 10" id="KW-0675">Receptor</keyword>
<reference evidence="10" key="2">
    <citation type="journal article" date="2023" name="Science">
        <title>Genomic signatures of disease resistance in endangered staghorn corals.</title>
        <authorList>
            <person name="Vollmer S.V."/>
            <person name="Selwyn J.D."/>
            <person name="Despard B.A."/>
            <person name="Roesel C.L."/>
        </authorList>
    </citation>
    <scope>NUCLEOTIDE SEQUENCE</scope>
    <source>
        <strain evidence="10">K2</strain>
    </source>
</reference>
<protein>
    <submittedName>
        <fullName evidence="10">Melatonin receptor type 1A</fullName>
    </submittedName>
</protein>
<keyword evidence="2 8" id="KW-0812">Transmembrane</keyword>
<proteinExistence type="predicted"/>
<dbReference type="InterPro" id="IPR000276">
    <property type="entry name" value="GPCR_Rhodpsn"/>
</dbReference>
<evidence type="ECO:0000256" key="8">
    <source>
        <dbReference type="SAM" id="Phobius"/>
    </source>
</evidence>
<dbReference type="AlphaFoldDB" id="A0AAD9R813"/>
<dbReference type="Pfam" id="PF00001">
    <property type="entry name" value="7tm_1"/>
    <property type="match status" value="1"/>
</dbReference>
<keyword evidence="7" id="KW-0807">Transducer</keyword>
<feature type="transmembrane region" description="Helical" evidence="8">
    <location>
        <begin position="266"/>
        <end position="288"/>
    </location>
</feature>
<keyword evidence="11" id="KW-1185">Reference proteome</keyword>
<evidence type="ECO:0000256" key="6">
    <source>
        <dbReference type="ARBA" id="ARBA00023170"/>
    </source>
</evidence>
<evidence type="ECO:0000256" key="2">
    <source>
        <dbReference type="ARBA" id="ARBA00022692"/>
    </source>
</evidence>
<name>A0AAD9R813_ACRCE</name>
<reference evidence="10" key="1">
    <citation type="journal article" date="2023" name="G3 (Bethesda)">
        <title>Whole genome assembly and annotation of the endangered Caribbean coral Acropora cervicornis.</title>
        <authorList>
            <person name="Selwyn J.D."/>
            <person name="Vollmer S.V."/>
        </authorList>
    </citation>
    <scope>NUCLEOTIDE SEQUENCE</scope>
    <source>
        <strain evidence="10">K2</strain>
    </source>
</reference>
<organism evidence="10 11">
    <name type="scientific">Acropora cervicornis</name>
    <name type="common">Staghorn coral</name>
    <dbReference type="NCBI Taxonomy" id="6130"/>
    <lineage>
        <taxon>Eukaryota</taxon>
        <taxon>Metazoa</taxon>
        <taxon>Cnidaria</taxon>
        <taxon>Anthozoa</taxon>
        <taxon>Hexacorallia</taxon>
        <taxon>Scleractinia</taxon>
        <taxon>Astrocoeniina</taxon>
        <taxon>Acroporidae</taxon>
        <taxon>Acropora</taxon>
    </lineage>
</organism>
<evidence type="ECO:0000313" key="11">
    <source>
        <dbReference type="Proteomes" id="UP001249851"/>
    </source>
</evidence>
<dbReference type="PROSITE" id="PS50262">
    <property type="entry name" value="G_PROTEIN_RECEP_F1_2"/>
    <property type="match status" value="1"/>
</dbReference>
<gene>
    <name evidence="10" type="ORF">P5673_000740</name>
</gene>
<feature type="transmembrane region" description="Helical" evidence="8">
    <location>
        <begin position="236"/>
        <end position="260"/>
    </location>
</feature>
<dbReference type="GO" id="GO:0016020">
    <property type="term" value="C:membrane"/>
    <property type="evidence" value="ECO:0007669"/>
    <property type="project" value="UniProtKB-SubCell"/>
</dbReference>
<dbReference type="GO" id="GO:0004930">
    <property type="term" value="F:G protein-coupled receptor activity"/>
    <property type="evidence" value="ECO:0007669"/>
    <property type="project" value="UniProtKB-KW"/>
</dbReference>